<reference evidence="1" key="1">
    <citation type="submission" date="2007-07" db="EMBL/GenBank/DDBJ databases">
        <title>PCAP assembly of the Caenorhabditis remanei genome.</title>
        <authorList>
            <consortium name="The Caenorhabditis remanei Sequencing Consortium"/>
            <person name="Wilson R.K."/>
        </authorList>
    </citation>
    <scope>NUCLEOTIDE SEQUENCE [LARGE SCALE GENOMIC DNA]</scope>
    <source>
        <strain evidence="1">PB4641</strain>
    </source>
</reference>
<evidence type="ECO:0000313" key="2">
    <source>
        <dbReference type="Proteomes" id="UP000008281"/>
    </source>
</evidence>
<dbReference type="HOGENOM" id="CLU_829592_0_0_1"/>
<accession>E3NFI1</accession>
<dbReference type="PANTHER" id="PTHR21503">
    <property type="entry name" value="F-BOX-CONTAINING HYPOTHETICAL PROTEIN C.ELEGANS"/>
    <property type="match status" value="1"/>
</dbReference>
<protein>
    <submittedName>
        <fullName evidence="1">Uncharacterized protein</fullName>
    </submittedName>
</protein>
<dbReference type="InterPro" id="IPR001810">
    <property type="entry name" value="F-box_dom"/>
</dbReference>
<evidence type="ECO:0000313" key="1">
    <source>
        <dbReference type="EMBL" id="EFO96110.1"/>
    </source>
</evidence>
<dbReference type="OMA" id="NYFMFFV"/>
<gene>
    <name evidence="1" type="ORF">CRE_18235</name>
</gene>
<dbReference type="PROSITE" id="PS50181">
    <property type="entry name" value="FBOX"/>
    <property type="match status" value="1"/>
</dbReference>
<name>E3NFI1_CAERE</name>
<dbReference type="AlphaFoldDB" id="E3NFI1"/>
<dbReference type="PANTHER" id="PTHR21503:SF8">
    <property type="entry name" value="F-BOX ASSOCIATED DOMAIN-CONTAINING PROTEIN-RELATED"/>
    <property type="match status" value="1"/>
</dbReference>
<dbReference type="Proteomes" id="UP000008281">
    <property type="component" value="Unassembled WGS sequence"/>
</dbReference>
<organism evidence="2">
    <name type="scientific">Caenorhabditis remanei</name>
    <name type="common">Caenorhabditis vulgaris</name>
    <dbReference type="NCBI Taxonomy" id="31234"/>
    <lineage>
        <taxon>Eukaryota</taxon>
        <taxon>Metazoa</taxon>
        <taxon>Ecdysozoa</taxon>
        <taxon>Nematoda</taxon>
        <taxon>Chromadorea</taxon>
        <taxon>Rhabditida</taxon>
        <taxon>Rhabditina</taxon>
        <taxon>Rhabditomorpha</taxon>
        <taxon>Rhabditoidea</taxon>
        <taxon>Rhabditidae</taxon>
        <taxon>Peloderinae</taxon>
        <taxon>Caenorhabditis</taxon>
    </lineage>
</organism>
<proteinExistence type="predicted"/>
<dbReference type="eggNOG" id="ENOG502TJ54">
    <property type="taxonomic scope" value="Eukaryota"/>
</dbReference>
<sequence length="335" mass="39734">MKILNFPCLIQREIFKQLHPSELLFLSFCSARTKQLIRGARSQQCEIIFDVQRKNNIMFHIHNGKPNSECSVLNILNEPFFPRKGDSNIIKLPNNLGIYCKGSWEFEHLTLEQRFNHLQINEFYTHLCDLFHSPTNYFVEFSDYDEIRIQMQTSLKPNMIKKSKLTGEIPPLFFTDHSDQELCIAENLYRRNAMSGNDPILSINNIYVKNICCRVQRMLLFFKGEHAFLETDMYDPFMINMFLKFWAEKTDDKLQSMIVYMSNQKDWELNIFSNMEKVSLKRDSIYPYNSLIKEHYEFSADTFDCSTGFEVKRADGRIGTVKKTTNYFMFFVWNN</sequence>
<dbReference type="Pfam" id="PF00646">
    <property type="entry name" value="F-box"/>
    <property type="match status" value="1"/>
</dbReference>
<dbReference type="OrthoDB" id="5883982at2759"/>
<dbReference type="EMBL" id="DS268637">
    <property type="protein sequence ID" value="EFO96110.1"/>
    <property type="molecule type" value="Genomic_DNA"/>
</dbReference>
<keyword evidence="2" id="KW-1185">Reference proteome</keyword>